<sequence length="77" mass="8483">MTGGKILGRTDIHDNGLILVDQRGQLRRAQAAATAAHFMSDQQRQQDDEGTREQVVGSGKCNQVINHQGGSRALKWR</sequence>
<proteinExistence type="predicted"/>
<comment type="caution">
    <text evidence="2">The sequence shown here is derived from an EMBL/GenBank/DDBJ whole genome shotgun (WGS) entry which is preliminary data.</text>
</comment>
<dbReference type="AlphaFoldDB" id="A0A645J059"/>
<name>A0A645J059_9ZZZZ</name>
<accession>A0A645J059</accession>
<gene>
    <name evidence="2" type="ORF">SDC9_204240</name>
</gene>
<evidence type="ECO:0000313" key="2">
    <source>
        <dbReference type="EMBL" id="MPN56550.1"/>
    </source>
</evidence>
<organism evidence="2">
    <name type="scientific">bioreactor metagenome</name>
    <dbReference type="NCBI Taxonomy" id="1076179"/>
    <lineage>
        <taxon>unclassified sequences</taxon>
        <taxon>metagenomes</taxon>
        <taxon>ecological metagenomes</taxon>
    </lineage>
</organism>
<feature type="compositionally biased region" description="Polar residues" evidence="1">
    <location>
        <begin position="60"/>
        <end position="69"/>
    </location>
</feature>
<dbReference type="EMBL" id="VSSQ01127013">
    <property type="protein sequence ID" value="MPN56550.1"/>
    <property type="molecule type" value="Genomic_DNA"/>
</dbReference>
<evidence type="ECO:0000256" key="1">
    <source>
        <dbReference type="SAM" id="MobiDB-lite"/>
    </source>
</evidence>
<reference evidence="2" key="1">
    <citation type="submission" date="2019-08" db="EMBL/GenBank/DDBJ databases">
        <authorList>
            <person name="Kucharzyk K."/>
            <person name="Murdoch R.W."/>
            <person name="Higgins S."/>
            <person name="Loffler F."/>
        </authorList>
    </citation>
    <scope>NUCLEOTIDE SEQUENCE</scope>
</reference>
<feature type="region of interest" description="Disordered" evidence="1">
    <location>
        <begin position="33"/>
        <end position="77"/>
    </location>
</feature>
<protein>
    <submittedName>
        <fullName evidence="2">Uncharacterized protein</fullName>
    </submittedName>
</protein>